<proteinExistence type="predicted"/>
<keyword evidence="2" id="KW-1185">Reference proteome</keyword>
<reference evidence="1 2" key="1">
    <citation type="submission" date="2018-05" db="EMBL/GenBank/DDBJ databases">
        <title>Leucothrix arctica sp. nov., isolated from Arctic seawater.</title>
        <authorList>
            <person name="Choi A."/>
            <person name="Baek K."/>
        </authorList>
    </citation>
    <scope>NUCLEOTIDE SEQUENCE [LARGE SCALE GENOMIC DNA]</scope>
    <source>
        <strain evidence="1 2">JCM 18388</strain>
    </source>
</reference>
<dbReference type="Pfam" id="PF05717">
    <property type="entry name" value="TnpB_IS66"/>
    <property type="match status" value="1"/>
</dbReference>
<protein>
    <recommendedName>
        <fullName evidence="3">Transposase</fullName>
    </recommendedName>
</protein>
<evidence type="ECO:0000313" key="2">
    <source>
        <dbReference type="Proteomes" id="UP000245539"/>
    </source>
</evidence>
<dbReference type="EMBL" id="QGKM01000014">
    <property type="protein sequence ID" value="PWQ98831.1"/>
    <property type="molecule type" value="Genomic_DNA"/>
</dbReference>
<dbReference type="AlphaFoldDB" id="A0A317CKY0"/>
<dbReference type="NCBIfam" id="NF033819">
    <property type="entry name" value="IS66_TnpB"/>
    <property type="match status" value="1"/>
</dbReference>
<gene>
    <name evidence="1" type="ORF">DKW60_07245</name>
</gene>
<comment type="caution">
    <text evidence="1">The sequence shown here is derived from an EMBL/GenBank/DDBJ whole genome shotgun (WGS) entry which is preliminary data.</text>
</comment>
<sequence>MVTGTSNSRWVPGSSCVCEPACRLMIYRPAQWWLCTRPTDMRKQHQGLIALVTGFMGMNPLSGHGFIFINARRTLLKCLYFEPGGYCVWYKRLEQGEFARQNTRDHATHLALSNTELHSLLEGLDLTINKRRKRWNNPDQTKVNQV</sequence>
<dbReference type="PANTHER" id="PTHR36455">
    <property type="match status" value="1"/>
</dbReference>
<organism evidence="1 2">
    <name type="scientific">Leucothrix pacifica</name>
    <dbReference type="NCBI Taxonomy" id="1247513"/>
    <lineage>
        <taxon>Bacteria</taxon>
        <taxon>Pseudomonadati</taxon>
        <taxon>Pseudomonadota</taxon>
        <taxon>Gammaproteobacteria</taxon>
        <taxon>Thiotrichales</taxon>
        <taxon>Thiotrichaceae</taxon>
        <taxon>Leucothrix</taxon>
    </lineage>
</organism>
<accession>A0A317CKY0</accession>
<evidence type="ECO:0008006" key="3">
    <source>
        <dbReference type="Google" id="ProtNLM"/>
    </source>
</evidence>
<evidence type="ECO:0000313" key="1">
    <source>
        <dbReference type="EMBL" id="PWQ98831.1"/>
    </source>
</evidence>
<name>A0A317CKY0_9GAMM</name>
<dbReference type="PANTHER" id="PTHR36455:SF1">
    <property type="entry name" value="BLR8292 PROTEIN"/>
    <property type="match status" value="1"/>
</dbReference>
<dbReference type="InterPro" id="IPR008878">
    <property type="entry name" value="Transposase_IS66_Orf2"/>
</dbReference>
<dbReference type="Proteomes" id="UP000245539">
    <property type="component" value="Unassembled WGS sequence"/>
</dbReference>